<organism evidence="1 2">
    <name type="scientific">Planomonospora alba</name>
    <dbReference type="NCBI Taxonomy" id="161354"/>
    <lineage>
        <taxon>Bacteria</taxon>
        <taxon>Bacillati</taxon>
        <taxon>Actinomycetota</taxon>
        <taxon>Actinomycetes</taxon>
        <taxon>Streptosporangiales</taxon>
        <taxon>Streptosporangiaceae</taxon>
        <taxon>Planomonospora</taxon>
    </lineage>
</organism>
<comment type="caution">
    <text evidence="1">The sequence shown here is derived from an EMBL/GenBank/DDBJ whole genome shotgun (WGS) entry which is preliminary data.</text>
</comment>
<sequence>MIGDGELVDGVLGCAVADVTGGGMQPCERDAVLEALLSCTHGHMEQTPLCMFHVREVADGWVRCPVCEVAPGGGHRCRLEVLADVDRPGGDPWGNVRILVRPAAGRTGRVRRLPR</sequence>
<evidence type="ECO:0000313" key="1">
    <source>
        <dbReference type="EMBL" id="GAA3144650.1"/>
    </source>
</evidence>
<protein>
    <submittedName>
        <fullName evidence="1">Uncharacterized protein</fullName>
    </submittedName>
</protein>
<keyword evidence="2" id="KW-1185">Reference proteome</keyword>
<evidence type="ECO:0000313" key="2">
    <source>
        <dbReference type="Proteomes" id="UP001500320"/>
    </source>
</evidence>
<gene>
    <name evidence="1" type="ORF">GCM10010466_39690</name>
</gene>
<reference evidence="2" key="1">
    <citation type="journal article" date="2019" name="Int. J. Syst. Evol. Microbiol.">
        <title>The Global Catalogue of Microorganisms (GCM) 10K type strain sequencing project: providing services to taxonomists for standard genome sequencing and annotation.</title>
        <authorList>
            <consortium name="The Broad Institute Genomics Platform"/>
            <consortium name="The Broad Institute Genome Sequencing Center for Infectious Disease"/>
            <person name="Wu L."/>
            <person name="Ma J."/>
        </authorList>
    </citation>
    <scope>NUCLEOTIDE SEQUENCE [LARGE SCALE GENOMIC DNA]</scope>
    <source>
        <strain evidence="2">JCM 9373</strain>
    </source>
</reference>
<dbReference type="EMBL" id="BAAAUT010000031">
    <property type="protein sequence ID" value="GAA3144650.1"/>
    <property type="molecule type" value="Genomic_DNA"/>
</dbReference>
<name>A0ABP6NDH0_9ACTN</name>
<proteinExistence type="predicted"/>
<dbReference type="RefSeq" id="WP_344861633.1">
    <property type="nucleotide sequence ID" value="NZ_BAAAUT010000031.1"/>
</dbReference>
<accession>A0ABP6NDH0</accession>
<dbReference type="Proteomes" id="UP001500320">
    <property type="component" value="Unassembled WGS sequence"/>
</dbReference>